<organism evidence="2 3">
    <name type="scientific">Dyella halodurans</name>
    <dbReference type="NCBI Taxonomy" id="1920171"/>
    <lineage>
        <taxon>Bacteria</taxon>
        <taxon>Pseudomonadati</taxon>
        <taxon>Pseudomonadota</taxon>
        <taxon>Gammaproteobacteria</taxon>
        <taxon>Lysobacterales</taxon>
        <taxon>Rhodanobacteraceae</taxon>
        <taxon>Dyella</taxon>
    </lineage>
</organism>
<protein>
    <submittedName>
        <fullName evidence="2">Prenyltransferase/squalene oxidase repeat-containing protein</fullName>
    </submittedName>
</protein>
<sequence length="330" mass="36211">MSSLVSEVAPLLASRRNSDGLWREFRTLAGEGIDWPSSFIGLQLLRAGCSRDLLVPTATALIDRQHDDGGWGYHADVPTDADTTACVLLFLVAIGCRSAVISRAAACLVRHQHPESGGVCTYAKHRPILRYMRLGAHIPLDGWCRAHLEVTAIAGAAFASLGKEHAAEAKAAWRYVSERQRSDGSWPAYWWASRHFSTLQAVELAAAMGDMNAVWRAADWVQSGQRRDGSWCRPKSVFATAASLSILAIAGGHRTCRQRASQSLSARREVDGFWPSHAEMRIPPPWVTKPDDYHPWRVHSLGTGVIANDHNRLFTSALCVAALARSERAL</sequence>
<evidence type="ECO:0000313" key="3">
    <source>
        <dbReference type="Proteomes" id="UP001595961"/>
    </source>
</evidence>
<dbReference type="RefSeq" id="WP_380004133.1">
    <property type="nucleotide sequence ID" value="NZ_JBHSGA010000017.1"/>
</dbReference>
<gene>
    <name evidence="2" type="ORF">ACFO5W_10580</name>
</gene>
<dbReference type="Proteomes" id="UP001595961">
    <property type="component" value="Unassembled WGS sequence"/>
</dbReference>
<proteinExistence type="predicted"/>
<reference evidence="3" key="1">
    <citation type="journal article" date="2019" name="Int. J. Syst. Evol. Microbiol.">
        <title>The Global Catalogue of Microorganisms (GCM) 10K type strain sequencing project: providing services to taxonomists for standard genome sequencing and annotation.</title>
        <authorList>
            <consortium name="The Broad Institute Genomics Platform"/>
            <consortium name="The Broad Institute Genome Sequencing Center for Infectious Disease"/>
            <person name="Wu L."/>
            <person name="Ma J."/>
        </authorList>
    </citation>
    <scope>NUCLEOTIDE SEQUENCE [LARGE SCALE GENOMIC DNA]</scope>
    <source>
        <strain evidence="3">CCM 4481</strain>
    </source>
</reference>
<name>A0ABV9C271_9GAMM</name>
<feature type="domain" description="Squalene cyclase C-terminal" evidence="1">
    <location>
        <begin position="80"/>
        <end position="236"/>
    </location>
</feature>
<dbReference type="SUPFAM" id="SSF48239">
    <property type="entry name" value="Terpenoid cyclases/Protein prenyltransferases"/>
    <property type="match status" value="1"/>
</dbReference>
<evidence type="ECO:0000313" key="2">
    <source>
        <dbReference type="EMBL" id="MFC4527075.1"/>
    </source>
</evidence>
<dbReference type="Pfam" id="PF13243">
    <property type="entry name" value="SQHop_cyclase_C"/>
    <property type="match status" value="1"/>
</dbReference>
<keyword evidence="3" id="KW-1185">Reference proteome</keyword>
<evidence type="ECO:0000259" key="1">
    <source>
        <dbReference type="Pfam" id="PF13243"/>
    </source>
</evidence>
<dbReference type="CDD" id="cd00688">
    <property type="entry name" value="ISOPREN_C2_like"/>
    <property type="match status" value="1"/>
</dbReference>
<dbReference type="InterPro" id="IPR032696">
    <property type="entry name" value="SQ_cyclase_C"/>
</dbReference>
<comment type="caution">
    <text evidence="2">The sequence shown here is derived from an EMBL/GenBank/DDBJ whole genome shotgun (WGS) entry which is preliminary data.</text>
</comment>
<dbReference type="Gene3D" id="1.50.10.20">
    <property type="match status" value="2"/>
</dbReference>
<dbReference type="InterPro" id="IPR008930">
    <property type="entry name" value="Terpenoid_cyclase/PrenylTrfase"/>
</dbReference>
<accession>A0ABV9C271</accession>
<dbReference type="EMBL" id="JBHSGA010000017">
    <property type="protein sequence ID" value="MFC4527075.1"/>
    <property type="molecule type" value="Genomic_DNA"/>
</dbReference>